<dbReference type="EMBL" id="GL945435">
    <property type="protein sequence ID" value="EGO24037.1"/>
    <property type="molecule type" value="Genomic_DNA"/>
</dbReference>
<dbReference type="RefSeq" id="XP_007319799.1">
    <property type="nucleotide sequence ID" value="XM_007319737.1"/>
</dbReference>
<dbReference type="KEGG" id="sla:SERLADRAFT_470683"/>
<reference evidence="2" key="1">
    <citation type="submission" date="2011-04" db="EMBL/GenBank/DDBJ databases">
        <title>Evolution of plant cell wall degrading machinery underlies the functional diversity of forest fungi.</title>
        <authorList>
            <consortium name="US DOE Joint Genome Institute (JGI-PGF)"/>
            <person name="Eastwood D.C."/>
            <person name="Floudas D."/>
            <person name="Binder M."/>
            <person name="Majcherczyk A."/>
            <person name="Schneider P."/>
            <person name="Aerts A."/>
            <person name="Asiegbu F.O."/>
            <person name="Baker S.E."/>
            <person name="Barry K."/>
            <person name="Bendiksby M."/>
            <person name="Blumentritt M."/>
            <person name="Coutinho P.M."/>
            <person name="Cullen D."/>
            <person name="Cullen D."/>
            <person name="Gathman A."/>
            <person name="Goodell B."/>
            <person name="Henrissat B."/>
            <person name="Ihrmark K."/>
            <person name="Kauserud H."/>
            <person name="Kohler A."/>
            <person name="LaButti K."/>
            <person name="Lapidus A."/>
            <person name="Lavin J.L."/>
            <person name="Lee Y.-H."/>
            <person name="Lindquist E."/>
            <person name="Lilly W."/>
            <person name="Lucas S."/>
            <person name="Morin E."/>
            <person name="Murat C."/>
            <person name="Oguiza J.A."/>
            <person name="Park J."/>
            <person name="Pisabarro A.G."/>
            <person name="Riley R."/>
            <person name="Rosling A."/>
            <person name="Salamov A."/>
            <person name="Schmidt O."/>
            <person name="Schmutz J."/>
            <person name="Skrede I."/>
            <person name="Stenlid J."/>
            <person name="Wiebenga A."/>
            <person name="Xie X."/>
            <person name="Kues U."/>
            <person name="Hibbett D.S."/>
            <person name="Hoffmeister D."/>
            <person name="Hogberg N."/>
            <person name="Martin F."/>
            <person name="Grigoriev I.V."/>
            <person name="Watkinson S.C."/>
        </authorList>
    </citation>
    <scope>NUCLEOTIDE SEQUENCE</scope>
    <source>
        <strain evidence="2">S7.9</strain>
    </source>
</reference>
<sequence length="73" mass="8418">MRTFTSCTAQYQSRASSNELADAPVYRAGWEWHRDHGQLWEHEKCDKTCGRRPSSSLDGSSLRMARVLDTERT</sequence>
<protein>
    <submittedName>
        <fullName evidence="2">Uncharacterized protein</fullName>
    </submittedName>
</protein>
<name>F8NZR6_SERL9</name>
<gene>
    <name evidence="2" type="ORF">SERLADRAFT_470683</name>
</gene>
<dbReference type="AlphaFoldDB" id="F8NZR6"/>
<evidence type="ECO:0000256" key="1">
    <source>
        <dbReference type="SAM" id="MobiDB-lite"/>
    </source>
</evidence>
<organism>
    <name type="scientific">Serpula lacrymans var. lacrymans (strain S7.9)</name>
    <name type="common">Dry rot fungus</name>
    <dbReference type="NCBI Taxonomy" id="578457"/>
    <lineage>
        <taxon>Eukaryota</taxon>
        <taxon>Fungi</taxon>
        <taxon>Dikarya</taxon>
        <taxon>Basidiomycota</taxon>
        <taxon>Agaricomycotina</taxon>
        <taxon>Agaricomycetes</taxon>
        <taxon>Agaricomycetidae</taxon>
        <taxon>Boletales</taxon>
        <taxon>Coniophorineae</taxon>
        <taxon>Serpulaceae</taxon>
        <taxon>Serpula</taxon>
    </lineage>
</organism>
<dbReference type="GeneID" id="18819801"/>
<proteinExistence type="predicted"/>
<dbReference type="Proteomes" id="UP000008064">
    <property type="component" value="Unassembled WGS sequence"/>
</dbReference>
<feature type="region of interest" description="Disordered" evidence="1">
    <location>
        <begin position="50"/>
        <end position="73"/>
    </location>
</feature>
<dbReference type="HOGENOM" id="CLU_2706354_0_0_1"/>
<accession>F8NZR6</accession>
<evidence type="ECO:0000313" key="2">
    <source>
        <dbReference type="EMBL" id="EGO24037.1"/>
    </source>
</evidence>